<name>B7FM51_MEDTR</name>
<feature type="compositionally biased region" description="Gly residues" evidence="3">
    <location>
        <begin position="458"/>
        <end position="468"/>
    </location>
</feature>
<reference evidence="5" key="2">
    <citation type="submission" date="2012-05" db="EMBL/GenBank/DDBJ databases">
        <authorList>
            <person name="Krishnakumar V."/>
            <person name="Cheung F."/>
            <person name="Xiao Y."/>
            <person name="Chan A."/>
            <person name="Moskal W.A."/>
            <person name="Town C.D."/>
        </authorList>
    </citation>
    <scope>NUCLEOTIDE SEQUENCE</scope>
</reference>
<evidence type="ECO:0000256" key="2">
    <source>
        <dbReference type="ARBA" id="ARBA00022737"/>
    </source>
</evidence>
<sequence length="468" mass="52292">MTRLSSEQVLKDNNAVNPSSISSLHLTHKALSDVSCLASFNKLEKLDLKFNNLTSLEGLRACVTLKWLSVVENKLESLEGIQGLTKLTVLNAGKNKLKSMDEIGSLSTIRALILNDNEIVSICNLDQMKELNTLVLSKNPIRKIGEALKKVKSITKLSLSHCQLEGIDTSLKFCVELTELRLAHNDIKSLPEELMHNSKLRNLDLGNNVIAKWSDIKVLKSLTKLRNLNLQGNPVATNEKVIRKIKNALPKLQVFNAKPIDKDTKDEKGHMTDDAHDFSFDHVDQNEDDHLEAADKRKSNKKRKETADASEKEAGVYDKENTGHNKDNGNKKKDKLTGTVDPDTKNKSTKKKLKKDDNKPSEKALALEENVNRTEKKKKNRKNKEQSEFDIIDDAEASFAEIFNIKDQENLNHGGEMKLQDQVPKDLKLVSSIETLPVKHKSAKMHNVESLSSPGTEIGMGGPSTWGD</sequence>
<dbReference type="EMBL" id="BT053174">
    <property type="protein sequence ID" value="ACJ85834.1"/>
    <property type="molecule type" value="mRNA"/>
</dbReference>
<keyword evidence="1" id="KW-0433">Leucine-rich repeat</keyword>
<feature type="compositionally biased region" description="Basic and acidic residues" evidence="3">
    <location>
        <begin position="354"/>
        <end position="374"/>
    </location>
</feature>
<protein>
    <submittedName>
        <fullName evidence="4">Uncharacterized protein</fullName>
    </submittedName>
</protein>
<evidence type="ECO:0000313" key="4">
    <source>
        <dbReference type="EMBL" id="ACJ85834.1"/>
    </source>
</evidence>
<dbReference type="InterPro" id="IPR050836">
    <property type="entry name" value="SDS22/Internalin_LRR"/>
</dbReference>
<proteinExistence type="evidence at transcript level"/>
<accession>B7FM51</accession>
<feature type="region of interest" description="Disordered" evidence="3">
    <location>
        <begin position="439"/>
        <end position="468"/>
    </location>
</feature>
<feature type="compositionally biased region" description="Basic and acidic residues" evidence="3">
    <location>
        <begin position="305"/>
        <end position="331"/>
    </location>
</feature>
<reference evidence="4" key="1">
    <citation type="submission" date="2008-12" db="EMBL/GenBank/DDBJ databases">
        <title>Medicago truncatula full length cdna cloning project.</title>
        <authorList>
            <person name="Moskal W."/>
            <person name="Chan A."/>
            <person name="Cheung F."/>
            <person name="Xiao Y."/>
            <person name="Town C.D."/>
        </authorList>
    </citation>
    <scope>NUCLEOTIDE SEQUENCE</scope>
</reference>
<dbReference type="Gene3D" id="3.80.10.10">
    <property type="entry name" value="Ribonuclease Inhibitor"/>
    <property type="match status" value="2"/>
</dbReference>
<dbReference type="InterPro" id="IPR032675">
    <property type="entry name" value="LRR_dom_sf"/>
</dbReference>
<keyword evidence="2" id="KW-0677">Repeat</keyword>
<dbReference type="SUPFAM" id="SSF52058">
    <property type="entry name" value="L domain-like"/>
    <property type="match status" value="1"/>
</dbReference>
<dbReference type="Pfam" id="PF13855">
    <property type="entry name" value="LRR_8"/>
    <property type="match status" value="1"/>
</dbReference>
<evidence type="ECO:0000256" key="3">
    <source>
        <dbReference type="SAM" id="MobiDB-lite"/>
    </source>
</evidence>
<dbReference type="PANTHER" id="PTHR46652:SF7">
    <property type="entry name" value="LEUCINE-RICH REPEAT AND IQ DOMAIN-CONTAINING PROTEIN 1"/>
    <property type="match status" value="1"/>
</dbReference>
<dbReference type="InterPro" id="IPR001611">
    <property type="entry name" value="Leu-rich_rpt"/>
</dbReference>
<dbReference type="ExpressionAtlas" id="B7FM51">
    <property type="expression patterns" value="differential"/>
</dbReference>
<dbReference type="AlphaFoldDB" id="B7FM51"/>
<evidence type="ECO:0000256" key="1">
    <source>
        <dbReference type="ARBA" id="ARBA00022614"/>
    </source>
</evidence>
<dbReference type="EMBL" id="BT142278">
    <property type="protein sequence ID" value="AFK42072.1"/>
    <property type="molecule type" value="mRNA"/>
</dbReference>
<dbReference type="PROSITE" id="PS51450">
    <property type="entry name" value="LRR"/>
    <property type="match status" value="4"/>
</dbReference>
<dbReference type="PANTHER" id="PTHR46652">
    <property type="entry name" value="LEUCINE-RICH REPEAT AND IQ DOMAIN-CONTAINING PROTEIN 1-RELATED"/>
    <property type="match status" value="1"/>
</dbReference>
<feature type="region of interest" description="Disordered" evidence="3">
    <location>
        <begin position="260"/>
        <end position="387"/>
    </location>
</feature>
<evidence type="ECO:0000313" key="5">
    <source>
        <dbReference type="EMBL" id="AFK42072.1"/>
    </source>
</evidence>
<organism evidence="4">
    <name type="scientific">Medicago truncatula</name>
    <name type="common">Barrel medic</name>
    <name type="synonym">Medicago tribuloides</name>
    <dbReference type="NCBI Taxonomy" id="3880"/>
    <lineage>
        <taxon>Eukaryota</taxon>
        <taxon>Viridiplantae</taxon>
        <taxon>Streptophyta</taxon>
        <taxon>Embryophyta</taxon>
        <taxon>Tracheophyta</taxon>
        <taxon>Spermatophyta</taxon>
        <taxon>Magnoliopsida</taxon>
        <taxon>eudicotyledons</taxon>
        <taxon>Gunneridae</taxon>
        <taxon>Pentapetalae</taxon>
        <taxon>rosids</taxon>
        <taxon>fabids</taxon>
        <taxon>Fabales</taxon>
        <taxon>Fabaceae</taxon>
        <taxon>Papilionoideae</taxon>
        <taxon>50 kb inversion clade</taxon>
        <taxon>NPAAA clade</taxon>
        <taxon>Hologalegina</taxon>
        <taxon>IRL clade</taxon>
        <taxon>Trifolieae</taxon>
        <taxon>Medicago</taxon>
    </lineage>
</organism>
<feature type="compositionally biased region" description="Basic and acidic residues" evidence="3">
    <location>
        <begin position="260"/>
        <end position="285"/>
    </location>
</feature>
<dbReference type="SMART" id="SM00365">
    <property type="entry name" value="LRR_SD22"/>
    <property type="match status" value="5"/>
</dbReference>